<keyword evidence="2" id="KW-1185">Reference proteome</keyword>
<evidence type="ECO:0008006" key="3">
    <source>
        <dbReference type="Google" id="ProtNLM"/>
    </source>
</evidence>
<protein>
    <recommendedName>
        <fullName evidence="3">Reverse transcriptase domain-containing protein</fullName>
    </recommendedName>
</protein>
<gene>
    <name evidence="1" type="primary">Acey_s0002.g570</name>
    <name evidence="1" type="ORF">Y032_0002g570</name>
</gene>
<dbReference type="STRING" id="53326.A0A016W257"/>
<organism evidence="1 2">
    <name type="scientific">Ancylostoma ceylanicum</name>
    <dbReference type="NCBI Taxonomy" id="53326"/>
    <lineage>
        <taxon>Eukaryota</taxon>
        <taxon>Metazoa</taxon>
        <taxon>Ecdysozoa</taxon>
        <taxon>Nematoda</taxon>
        <taxon>Chromadorea</taxon>
        <taxon>Rhabditida</taxon>
        <taxon>Rhabditina</taxon>
        <taxon>Rhabditomorpha</taxon>
        <taxon>Strongyloidea</taxon>
        <taxon>Ancylostomatidae</taxon>
        <taxon>Ancylostomatinae</taxon>
        <taxon>Ancylostoma</taxon>
    </lineage>
</organism>
<reference evidence="2" key="1">
    <citation type="journal article" date="2015" name="Nat. Genet.">
        <title>The genome and transcriptome of the zoonotic hookworm Ancylostoma ceylanicum identify infection-specific gene families.</title>
        <authorList>
            <person name="Schwarz E.M."/>
            <person name="Hu Y."/>
            <person name="Antoshechkin I."/>
            <person name="Miller M.M."/>
            <person name="Sternberg P.W."/>
            <person name="Aroian R.V."/>
        </authorList>
    </citation>
    <scope>NUCLEOTIDE SEQUENCE</scope>
    <source>
        <strain evidence="2">HY135</strain>
    </source>
</reference>
<dbReference type="EMBL" id="JARK01001338">
    <property type="protein sequence ID" value="EYC33033.1"/>
    <property type="molecule type" value="Genomic_DNA"/>
</dbReference>
<dbReference type="AlphaFoldDB" id="A0A016W257"/>
<name>A0A016W257_9BILA</name>
<dbReference type="PANTHER" id="PTHR46238">
    <property type="entry name" value="REVERSE TRANSCRIPTASE DOMAIN-CONTAINING PROTEIN"/>
    <property type="match status" value="1"/>
</dbReference>
<proteinExistence type="predicted"/>
<dbReference type="OrthoDB" id="1293503at2759"/>
<evidence type="ECO:0000313" key="1">
    <source>
        <dbReference type="EMBL" id="EYC33033.1"/>
    </source>
</evidence>
<dbReference type="Proteomes" id="UP000024635">
    <property type="component" value="Unassembled WGS sequence"/>
</dbReference>
<dbReference type="PANTHER" id="PTHR46238:SF8">
    <property type="entry name" value="ENDONUCLEASE_EXONUCLEASE_PHOSPHATASE DOMAIN-CONTAINING PROTEIN"/>
    <property type="match status" value="1"/>
</dbReference>
<comment type="caution">
    <text evidence="1">The sequence shown here is derived from an EMBL/GenBank/DDBJ whole genome shotgun (WGS) entry which is preliminary data.</text>
</comment>
<evidence type="ECO:0000313" key="2">
    <source>
        <dbReference type="Proteomes" id="UP000024635"/>
    </source>
</evidence>
<sequence length="196" mass="22445">MLASKDKHELELQTQAWSDRLAQFGLRLNVNKTKYLTIDVNVNGTVRDDDIDLPRTDAFKYFGSTVTSDGSLSRDVLARFNSSCIKWCYVNGVLCCKSIPNSKVHRMVVCAVAHYGDECRTAIKEVERPFSVMEMEMLSWMASTTRLDRICNPRHTAAFWRRSNNGRAPRGRMRWYPCPQRQKICRIGFILGATGK</sequence>
<accession>A0A016W257</accession>